<evidence type="ECO:0000313" key="2">
    <source>
        <dbReference type="EnsemblPlants" id="AUR62031271-RA:cds"/>
    </source>
</evidence>
<feature type="region of interest" description="Disordered" evidence="1">
    <location>
        <begin position="302"/>
        <end position="338"/>
    </location>
</feature>
<dbReference type="PANTHER" id="PTHR31286:SF180">
    <property type="entry name" value="OS10G0362600 PROTEIN"/>
    <property type="match status" value="1"/>
</dbReference>
<dbReference type="Gramene" id="AUR62031271-RA">
    <property type="protein sequence ID" value="AUR62031271-RA:cds"/>
    <property type="gene ID" value="AUR62031271"/>
</dbReference>
<reference evidence="2" key="2">
    <citation type="submission" date="2021-03" db="UniProtKB">
        <authorList>
            <consortium name="EnsemblPlants"/>
        </authorList>
    </citation>
    <scope>IDENTIFICATION</scope>
</reference>
<protein>
    <recommendedName>
        <fullName evidence="4">CCHC-type domain-containing protein</fullName>
    </recommendedName>
</protein>
<dbReference type="EnsemblPlants" id="AUR62031271-RA">
    <property type="protein sequence ID" value="AUR62031271-RA:cds"/>
    <property type="gene ID" value="AUR62031271"/>
</dbReference>
<dbReference type="InterPro" id="IPR040256">
    <property type="entry name" value="At4g02000-like"/>
</dbReference>
<organism evidence="2 3">
    <name type="scientific">Chenopodium quinoa</name>
    <name type="common">Quinoa</name>
    <dbReference type="NCBI Taxonomy" id="63459"/>
    <lineage>
        <taxon>Eukaryota</taxon>
        <taxon>Viridiplantae</taxon>
        <taxon>Streptophyta</taxon>
        <taxon>Embryophyta</taxon>
        <taxon>Tracheophyta</taxon>
        <taxon>Spermatophyta</taxon>
        <taxon>Magnoliopsida</taxon>
        <taxon>eudicotyledons</taxon>
        <taxon>Gunneridae</taxon>
        <taxon>Pentapetalae</taxon>
        <taxon>Caryophyllales</taxon>
        <taxon>Chenopodiaceae</taxon>
        <taxon>Chenopodioideae</taxon>
        <taxon>Atripliceae</taxon>
        <taxon>Chenopodium</taxon>
    </lineage>
</organism>
<dbReference type="PANTHER" id="PTHR31286">
    <property type="entry name" value="GLYCINE-RICH CELL WALL STRUCTURAL PROTEIN 1.8-LIKE"/>
    <property type="match status" value="1"/>
</dbReference>
<feature type="region of interest" description="Disordered" evidence="1">
    <location>
        <begin position="254"/>
        <end position="274"/>
    </location>
</feature>
<dbReference type="Proteomes" id="UP000596660">
    <property type="component" value="Unplaced"/>
</dbReference>
<accession>A0A803MKD0</accession>
<evidence type="ECO:0008006" key="4">
    <source>
        <dbReference type="Google" id="ProtNLM"/>
    </source>
</evidence>
<proteinExistence type="predicted"/>
<reference evidence="2" key="1">
    <citation type="journal article" date="2017" name="Nature">
        <title>The genome of Chenopodium quinoa.</title>
        <authorList>
            <person name="Jarvis D.E."/>
            <person name="Ho Y.S."/>
            <person name="Lightfoot D.J."/>
            <person name="Schmoeckel S.M."/>
            <person name="Li B."/>
            <person name="Borm T.J.A."/>
            <person name="Ohyanagi H."/>
            <person name="Mineta K."/>
            <person name="Michell C.T."/>
            <person name="Saber N."/>
            <person name="Kharbatia N.M."/>
            <person name="Rupper R.R."/>
            <person name="Sharp A.R."/>
            <person name="Dally N."/>
            <person name="Boughton B.A."/>
            <person name="Woo Y.H."/>
            <person name="Gao G."/>
            <person name="Schijlen E.G.W.M."/>
            <person name="Guo X."/>
            <person name="Momin A.A."/>
            <person name="Negrao S."/>
            <person name="Al-Babili S."/>
            <person name="Gehring C."/>
            <person name="Roessner U."/>
            <person name="Jung C."/>
            <person name="Murphy K."/>
            <person name="Arold S.T."/>
            <person name="Gojobori T."/>
            <person name="van der Linden C.G."/>
            <person name="van Loo E.N."/>
            <person name="Jellen E.N."/>
            <person name="Maughan P.J."/>
            <person name="Tester M."/>
        </authorList>
    </citation>
    <scope>NUCLEOTIDE SEQUENCE [LARGE SCALE GENOMIC DNA]</scope>
    <source>
        <strain evidence="2">cv. PI 614886</strain>
    </source>
</reference>
<dbReference type="AlphaFoldDB" id="A0A803MKD0"/>
<name>A0A803MKD0_CHEQI</name>
<evidence type="ECO:0000256" key="1">
    <source>
        <dbReference type="SAM" id="MobiDB-lite"/>
    </source>
</evidence>
<keyword evidence="3" id="KW-1185">Reference proteome</keyword>
<evidence type="ECO:0000313" key="3">
    <source>
        <dbReference type="Proteomes" id="UP000596660"/>
    </source>
</evidence>
<feature type="compositionally biased region" description="Low complexity" evidence="1">
    <location>
        <begin position="302"/>
        <end position="330"/>
    </location>
</feature>
<sequence length="813" mass="90189">MAHANRWTVYQSGVYLNQPLGNYISNIDWNKAVVGRFFRPIPPCRALVQQMVDSQWLSRGNIIVHRTGCYYVFACSNLADVEALLEQHNFVLDGRVCNVRRCNRYTVPTNVNFDMTRLWIRVYGLLFGLLDPTWAVETLKLIGLVETLECDDDGLPHDAPEFRGQVLVDLSKPLIPGCFVLGEFDPIWVYFRYEGVFMFCKKCGMVGHFREFCHASDYVAARRIQSRMEAFEEQGLTVLYNPNNRPLYTNMVEGGNNQPNGDVNAAATHGDDNDNIEPEFIPINAVYQNGFMSHSIGGFSSSPSEGSAFVSSQEKDSSTSSKTDPTTPESYHNLASTRFRDENLVEERLVEGMRAEIPLGDPYAPFTDRANSNAPGGFRMSAAIEESFLSDSSYSGSFPTINSLTPDSLISHTSDASSPMDIEVSSQLASLSLLDLSYNVAASLNALPSALHSSTNSTSCAAATSALNTQGNVAATACAPSPTLRAEMPHFPSSGLHSKAATSPQHTEGMAATSAFAAASAVPQTAHYLRESSPRSGLVRERKHSQQTPFIRCRSYDQLPLFGYASSSWSQKRQKIKNLNLYGKGGYSFFPSLHPQVLPTKKCFSDISVAVDLGFHGASSNGFLNAEFNKENMPHSYSKRNRTDSWVSSTLKYQKRAALDASPGMGSSFNGIVRSDLATEGELVQSLFDASLYMTNIVSSKDSILLQLQFWKQRCKKNWILKGECPSKLLFSKVKSRQKKNEIRSLFDNQGTLQYGHTDVQRVVVNSLKETFQYDTMPPYDPEIDVVLRELDLPRFSSSQLANLDRPFSAFEI</sequence>